<name>A0AC34Q3N4_9BILA</name>
<proteinExistence type="predicted"/>
<reference evidence="2" key="1">
    <citation type="submission" date="2022-11" db="UniProtKB">
        <authorList>
            <consortium name="WormBaseParasite"/>
        </authorList>
    </citation>
    <scope>IDENTIFICATION</scope>
</reference>
<organism evidence="1 2">
    <name type="scientific">Panagrolaimus sp. JU765</name>
    <dbReference type="NCBI Taxonomy" id="591449"/>
    <lineage>
        <taxon>Eukaryota</taxon>
        <taxon>Metazoa</taxon>
        <taxon>Ecdysozoa</taxon>
        <taxon>Nematoda</taxon>
        <taxon>Chromadorea</taxon>
        <taxon>Rhabditida</taxon>
        <taxon>Tylenchina</taxon>
        <taxon>Panagrolaimomorpha</taxon>
        <taxon>Panagrolaimoidea</taxon>
        <taxon>Panagrolaimidae</taxon>
        <taxon>Panagrolaimus</taxon>
    </lineage>
</organism>
<evidence type="ECO:0000313" key="2">
    <source>
        <dbReference type="WBParaSite" id="JU765_v2.g1266.t1"/>
    </source>
</evidence>
<protein>
    <submittedName>
        <fullName evidence="2">Uncharacterized protein</fullName>
    </submittedName>
</protein>
<sequence length="442" mass="50907">MIKEIGYSHGYSNLYAPTNLVISTTSELLLAKKKGKKYKTGDKVLTGFVGGSVMFGIDFHIYLLEKQDFGWKMLNAVFDLPFTFISSTQLKDSFNYCLSEFKITMDEVKNVLLRTEILREMEKVLEKFLGSKLLISVSQFAPDKAQRFNEYLDITGEYLSKVYAGEEYFNDYECFLGIVCEEKFVLNCGPSSIILPVQFERLPCTIKKKIKLVKCNNIKLSMLNTNFFHSSMRDRLILNSNVKVDGEIVVLTLSVDDNKQVCFKIEKNDEERTLIAANVPLSEWKDDRPRFFFGKDYCSVDYYKHGLSWKLKDANGNYKIPFKISFGEEIYVGDAACDYDGCFSFNMDLETVMDEESTSKLKKESIENGKIVVQTVDGPRITTLENILAVFMKSILKLLEEKLEKSVEEIYFNVPRPTDNTLLLKDVFKRLKIQFELLNFSK</sequence>
<evidence type="ECO:0000313" key="1">
    <source>
        <dbReference type="Proteomes" id="UP000887576"/>
    </source>
</evidence>
<accession>A0AC34Q3N4</accession>
<dbReference type="Proteomes" id="UP000887576">
    <property type="component" value="Unplaced"/>
</dbReference>
<dbReference type="WBParaSite" id="JU765_v2.g1266.t1">
    <property type="protein sequence ID" value="JU765_v2.g1266.t1"/>
    <property type="gene ID" value="JU765_v2.g1266"/>
</dbReference>